<keyword evidence="1" id="KW-0812">Transmembrane</keyword>
<evidence type="ECO:0000313" key="2">
    <source>
        <dbReference type="EMBL" id="WAJ71519.1"/>
    </source>
</evidence>
<dbReference type="Pfam" id="PF09980">
    <property type="entry name" value="DUF2214"/>
    <property type="match status" value="1"/>
</dbReference>
<sequence length="144" mass="16019">MLDILVRYAHFIGIIVLSSALFAQHILLKAEINQQQLKQLKVVDRIYGVSAFIVLLSGLALLLWVGKPAEFYAKNPVFHVKMTLFVVMAALSLAPTLFLIKQKSQTSQVIQVPKYLLHIVRFESLLLIAIPLAATFMAAGFGLK</sequence>
<evidence type="ECO:0000256" key="1">
    <source>
        <dbReference type="SAM" id="Phobius"/>
    </source>
</evidence>
<name>A0ABY7APM8_9ALTE</name>
<evidence type="ECO:0000313" key="3">
    <source>
        <dbReference type="Proteomes" id="UP001163726"/>
    </source>
</evidence>
<dbReference type="RefSeq" id="WP_268076060.1">
    <property type="nucleotide sequence ID" value="NZ_CP109965.1"/>
</dbReference>
<accession>A0ABY7APM8</accession>
<dbReference type="Proteomes" id="UP001163726">
    <property type="component" value="Chromosome"/>
</dbReference>
<reference evidence="2" key="1">
    <citation type="submission" date="2022-10" db="EMBL/GenBank/DDBJ databases">
        <title>Catenovulum adriacola sp. nov. isolated in the Harbour of Susak.</title>
        <authorList>
            <person name="Schoch T."/>
            <person name="Reich S.J."/>
            <person name="Stoeferle S."/>
            <person name="Flaiz M."/>
            <person name="Kazda M."/>
            <person name="Riedel C.U."/>
            <person name="Duerre P."/>
        </authorList>
    </citation>
    <scope>NUCLEOTIDE SEQUENCE</scope>
    <source>
        <strain evidence="2">TS8</strain>
    </source>
</reference>
<organism evidence="2 3">
    <name type="scientific">Catenovulum adriaticum</name>
    <dbReference type="NCBI Taxonomy" id="2984846"/>
    <lineage>
        <taxon>Bacteria</taxon>
        <taxon>Pseudomonadati</taxon>
        <taxon>Pseudomonadota</taxon>
        <taxon>Gammaproteobacteria</taxon>
        <taxon>Alteromonadales</taxon>
        <taxon>Alteromonadaceae</taxon>
        <taxon>Catenovulum</taxon>
    </lineage>
</organism>
<feature type="transmembrane region" description="Helical" evidence="1">
    <location>
        <begin position="6"/>
        <end position="26"/>
    </location>
</feature>
<gene>
    <name evidence="2" type="ORF">OLW01_06910</name>
</gene>
<keyword evidence="3" id="KW-1185">Reference proteome</keyword>
<feature type="transmembrane region" description="Helical" evidence="1">
    <location>
        <begin position="120"/>
        <end position="143"/>
    </location>
</feature>
<dbReference type="EMBL" id="CP109965">
    <property type="protein sequence ID" value="WAJ71519.1"/>
    <property type="molecule type" value="Genomic_DNA"/>
</dbReference>
<keyword evidence="1" id="KW-0472">Membrane</keyword>
<keyword evidence="1" id="KW-1133">Transmembrane helix</keyword>
<proteinExistence type="predicted"/>
<dbReference type="InterPro" id="IPR018706">
    <property type="entry name" value="DUF2214_membrane"/>
</dbReference>
<feature type="transmembrane region" description="Helical" evidence="1">
    <location>
        <begin position="46"/>
        <end position="66"/>
    </location>
</feature>
<feature type="transmembrane region" description="Helical" evidence="1">
    <location>
        <begin position="78"/>
        <end position="100"/>
    </location>
</feature>
<protein>
    <submittedName>
        <fullName evidence="2">DUF2214 family protein</fullName>
    </submittedName>
</protein>